<dbReference type="PANTHER" id="PTHR46467:SF1">
    <property type="entry name" value="TETHER CONTAINING UBX DOMAIN FOR GLUT4"/>
    <property type="match status" value="1"/>
</dbReference>
<evidence type="ECO:0000313" key="5">
    <source>
        <dbReference type="Proteomes" id="UP001497382"/>
    </source>
</evidence>
<dbReference type="CDD" id="cd16118">
    <property type="entry name" value="UBX2_UBXN9"/>
    <property type="match status" value="1"/>
</dbReference>
<dbReference type="Gene3D" id="3.10.20.90">
    <property type="entry name" value="Phosphatidylinositol 3-kinase Catalytic Subunit, Chain A, domain 1"/>
    <property type="match status" value="2"/>
</dbReference>
<dbReference type="Pfam" id="PF00789">
    <property type="entry name" value="UBX"/>
    <property type="match status" value="1"/>
</dbReference>
<dbReference type="GO" id="GO:0007165">
    <property type="term" value="P:signal transduction"/>
    <property type="evidence" value="ECO:0007669"/>
    <property type="project" value="InterPro"/>
</dbReference>
<organism evidence="4 5">
    <name type="scientific">Larinioides sclopetarius</name>
    <dbReference type="NCBI Taxonomy" id="280406"/>
    <lineage>
        <taxon>Eukaryota</taxon>
        <taxon>Metazoa</taxon>
        <taxon>Ecdysozoa</taxon>
        <taxon>Arthropoda</taxon>
        <taxon>Chelicerata</taxon>
        <taxon>Arachnida</taxon>
        <taxon>Araneae</taxon>
        <taxon>Araneomorphae</taxon>
        <taxon>Entelegynae</taxon>
        <taxon>Araneoidea</taxon>
        <taxon>Araneidae</taxon>
        <taxon>Larinioides</taxon>
    </lineage>
</organism>
<gene>
    <name evidence="4" type="ORF">LARSCL_LOCUS13271</name>
</gene>
<reference evidence="4 5" key="1">
    <citation type="submission" date="2024-04" db="EMBL/GenBank/DDBJ databases">
        <authorList>
            <person name="Rising A."/>
            <person name="Reimegard J."/>
            <person name="Sonavane S."/>
            <person name="Akerstrom W."/>
            <person name="Nylinder S."/>
            <person name="Hedman E."/>
            <person name="Kallberg Y."/>
        </authorList>
    </citation>
    <scope>NUCLEOTIDE SEQUENCE [LARGE SCALE GENOMIC DNA]</scope>
</reference>
<dbReference type="CDD" id="cd17075">
    <property type="entry name" value="UBX1_UBXN9"/>
    <property type="match status" value="1"/>
</dbReference>
<dbReference type="EMBL" id="CAXIEN010000182">
    <property type="protein sequence ID" value="CAL1284648.1"/>
    <property type="molecule type" value="Genomic_DNA"/>
</dbReference>
<dbReference type="GO" id="GO:0042593">
    <property type="term" value="P:glucose homeostasis"/>
    <property type="evidence" value="ECO:0007669"/>
    <property type="project" value="TreeGrafter"/>
</dbReference>
<evidence type="ECO:0000256" key="1">
    <source>
        <dbReference type="SAM" id="MobiDB-lite"/>
    </source>
</evidence>
<feature type="compositionally biased region" description="Polar residues" evidence="1">
    <location>
        <begin position="508"/>
        <end position="530"/>
    </location>
</feature>
<keyword evidence="5" id="KW-1185">Reference proteome</keyword>
<feature type="compositionally biased region" description="Basic and acidic residues" evidence="1">
    <location>
        <begin position="225"/>
        <end position="238"/>
    </location>
</feature>
<feature type="compositionally biased region" description="Basic and acidic residues" evidence="1">
    <location>
        <begin position="205"/>
        <end position="216"/>
    </location>
</feature>
<dbReference type="AlphaFoldDB" id="A0AAV2AKW5"/>
<dbReference type="GO" id="GO:0012506">
    <property type="term" value="C:vesicle membrane"/>
    <property type="evidence" value="ECO:0007669"/>
    <property type="project" value="TreeGrafter"/>
</dbReference>
<dbReference type="GO" id="GO:0005634">
    <property type="term" value="C:nucleus"/>
    <property type="evidence" value="ECO:0007669"/>
    <property type="project" value="TreeGrafter"/>
</dbReference>
<dbReference type="CDD" id="cd16105">
    <property type="entry name" value="Ubl_ASPSCR1_like"/>
    <property type="match status" value="1"/>
</dbReference>
<feature type="region of interest" description="Disordered" evidence="1">
    <location>
        <begin position="171"/>
        <end position="295"/>
    </location>
</feature>
<dbReference type="FunFam" id="3.10.20.90:FF:000204">
    <property type="entry name" value="tether containing UBX domain for GLUT4"/>
    <property type="match status" value="1"/>
</dbReference>
<protein>
    <recommendedName>
        <fullName evidence="6">Tether containing UBX domain for GLUT4</fullName>
    </recommendedName>
</protein>
<dbReference type="InterPro" id="IPR059238">
    <property type="entry name" value="UBX1_UBXN9"/>
</dbReference>
<dbReference type="InterPro" id="IPR021569">
    <property type="entry name" value="TUG-UBL1"/>
</dbReference>
<feature type="region of interest" description="Disordered" evidence="1">
    <location>
        <begin position="489"/>
        <end position="541"/>
    </location>
</feature>
<feature type="domain" description="RBD" evidence="3">
    <location>
        <begin position="5"/>
        <end position="74"/>
    </location>
</feature>
<dbReference type="Proteomes" id="UP001497382">
    <property type="component" value="Unassembled WGS sequence"/>
</dbReference>
<dbReference type="InterPro" id="IPR003116">
    <property type="entry name" value="RBD_dom"/>
</dbReference>
<dbReference type="PANTHER" id="PTHR46467">
    <property type="entry name" value="TETHER CONTAINING UBX DOMAIN FOR GLUT4"/>
    <property type="match status" value="1"/>
</dbReference>
<name>A0AAV2AKW5_9ARAC</name>
<dbReference type="PROSITE" id="PS50033">
    <property type="entry name" value="UBX"/>
    <property type="match status" value="1"/>
</dbReference>
<comment type="caution">
    <text evidence="4">The sequence shown here is derived from an EMBL/GenBank/DDBJ whole genome shotgun (WGS) entry which is preliminary data.</text>
</comment>
<evidence type="ECO:0000259" key="2">
    <source>
        <dbReference type="PROSITE" id="PS50033"/>
    </source>
</evidence>
<evidence type="ECO:0000313" key="4">
    <source>
        <dbReference type="EMBL" id="CAL1284648.1"/>
    </source>
</evidence>
<dbReference type="PROSITE" id="PS50898">
    <property type="entry name" value="RBD"/>
    <property type="match status" value="1"/>
</dbReference>
<dbReference type="GO" id="GO:0006886">
    <property type="term" value="P:intracellular protein transport"/>
    <property type="evidence" value="ECO:0007669"/>
    <property type="project" value="TreeGrafter"/>
</dbReference>
<dbReference type="GO" id="GO:0005737">
    <property type="term" value="C:cytoplasm"/>
    <property type="evidence" value="ECO:0007669"/>
    <property type="project" value="TreeGrafter"/>
</dbReference>
<accession>A0AAV2AKW5</accession>
<evidence type="ECO:0000259" key="3">
    <source>
        <dbReference type="PROSITE" id="PS50898"/>
    </source>
</evidence>
<dbReference type="InterPro" id="IPR029071">
    <property type="entry name" value="Ubiquitin-like_domsf"/>
</dbReference>
<sequence>MSGSFCVCVLCPNGRRETVRVTPNSSVLQILEEACKKQKINPSDFDIRHYTRILDLSLPVRFANIPNNAQLELQPASRSRADSLVTVALQLESGERITKDFPPSATVYDVLEQSLKSESMCVEEIGEPVCIYMRQKIIGDAITSTTLRSLGLTSGKAIIRLLYRKPEALEEQAHETTPLTSGPPLEIGVWDSRDYNPPDSPVPEQMRKQARLENATEQKSSINQLEKKESKLDAREYTEPMDIIDSENSSKEEGWPSLDECDDNTSYTSFQKEENVAENTETDISDQKSSMSCDSEIQDDVEEMGEIIYIGGRHAVVYSLDDITEVKKADLPDEFFELTLNEARYLLESYRKERLQWENQPLLTKDQRQRKVLDKLAQYKKTVIRVYFPERLVLQAVFQTTETVQDVHDFVRNYLEDRNLNFYLYITPPKEKLSPSKSLIETMLIPAAVIYFGCDIQLPSYLVGNLKEKLSDPRAAALAASESRKEIISNEPQETMPEEIINKPEVGSSVNNGNTNATHQPYQPPSQSQGKVPKWLKLRNR</sequence>
<dbReference type="Pfam" id="PF11470">
    <property type="entry name" value="TUG-UBL1"/>
    <property type="match status" value="1"/>
</dbReference>
<dbReference type="InterPro" id="IPR001012">
    <property type="entry name" value="UBX_dom"/>
</dbReference>
<dbReference type="SUPFAM" id="SSF54236">
    <property type="entry name" value="Ubiquitin-like"/>
    <property type="match status" value="2"/>
</dbReference>
<feature type="domain" description="UBX" evidence="2">
    <location>
        <begin position="377"/>
        <end position="452"/>
    </location>
</feature>
<proteinExistence type="predicted"/>
<evidence type="ECO:0008006" key="6">
    <source>
        <dbReference type="Google" id="ProtNLM"/>
    </source>
</evidence>